<organism evidence="1 2">
    <name type="scientific">Roseococcus suduntuyensis</name>
    <dbReference type="NCBI Taxonomy" id="455361"/>
    <lineage>
        <taxon>Bacteria</taxon>
        <taxon>Pseudomonadati</taxon>
        <taxon>Pseudomonadota</taxon>
        <taxon>Alphaproteobacteria</taxon>
        <taxon>Acetobacterales</taxon>
        <taxon>Roseomonadaceae</taxon>
        <taxon>Roseococcus</taxon>
    </lineage>
</organism>
<gene>
    <name evidence="1" type="ORF">GGQ83_001105</name>
</gene>
<comment type="caution">
    <text evidence="1">The sequence shown here is derived from an EMBL/GenBank/DDBJ whole genome shotgun (WGS) entry which is preliminary data.</text>
</comment>
<evidence type="ECO:0000313" key="1">
    <source>
        <dbReference type="EMBL" id="MBB3897679.1"/>
    </source>
</evidence>
<dbReference type="AlphaFoldDB" id="A0A840A827"/>
<reference evidence="1 2" key="1">
    <citation type="submission" date="2020-08" db="EMBL/GenBank/DDBJ databases">
        <title>Genomic Encyclopedia of Type Strains, Phase IV (KMG-IV): sequencing the most valuable type-strain genomes for metagenomic binning, comparative biology and taxonomic classification.</title>
        <authorList>
            <person name="Goeker M."/>
        </authorList>
    </citation>
    <scope>NUCLEOTIDE SEQUENCE [LARGE SCALE GENOMIC DNA]</scope>
    <source>
        <strain evidence="1 2">DSM 19979</strain>
    </source>
</reference>
<dbReference type="RefSeq" id="WP_207018073.1">
    <property type="nucleotide sequence ID" value="NZ_JACIDJ010000001.1"/>
</dbReference>
<sequence length="399" mass="44764">MQLKVIGLARDLRTSTPVVYAQMAVADYLNIVGNEFENFSIQRRRESHKAYQRLKSDIKDGALLPSITLAVKPDKVSTILPLFCSAELNTSNLASLELALSTPGNVDILDGLQRTYIMKDLEKEGHVFVSGQKLLVEFWLESDLKKLVYRIIILNAGQKPMSIRHQLELLFMSLKTSVENSIPGLEIYTERDNTRRRRARKFPLSSIVSGYQAFITASSELQKDNVIANQLISNSALDLSESEISEQFGKFNQYFALYADLDEEVSRIYRNNVLGDGDFGVGLEGDNEASSTQINYSNWLATENVMMAFFAAISQFSSSDLRSQRVDAAVRTLLALLRESREGSDPLGLETFERLRAGNNPRKVNVGLATRRLLTNGFKEFFRESGESALSDCWTIAVE</sequence>
<protein>
    <recommendedName>
        <fullName evidence="3">DGQHR domain-containing protein</fullName>
    </recommendedName>
</protein>
<accession>A0A840A827</accession>
<dbReference type="Proteomes" id="UP000553193">
    <property type="component" value="Unassembled WGS sequence"/>
</dbReference>
<keyword evidence="2" id="KW-1185">Reference proteome</keyword>
<evidence type="ECO:0008006" key="3">
    <source>
        <dbReference type="Google" id="ProtNLM"/>
    </source>
</evidence>
<proteinExistence type="predicted"/>
<dbReference type="EMBL" id="JACIDJ010000001">
    <property type="protein sequence ID" value="MBB3897679.1"/>
    <property type="molecule type" value="Genomic_DNA"/>
</dbReference>
<name>A0A840A827_9PROT</name>
<evidence type="ECO:0000313" key="2">
    <source>
        <dbReference type="Proteomes" id="UP000553193"/>
    </source>
</evidence>